<evidence type="ECO:0000256" key="2">
    <source>
        <dbReference type="SAM" id="Phobius"/>
    </source>
</evidence>
<dbReference type="InterPro" id="IPR022742">
    <property type="entry name" value="Hydrolase_4"/>
</dbReference>
<dbReference type="AlphaFoldDB" id="A0A3L6ZJ97"/>
<comment type="caution">
    <text evidence="4">The sequence shown here is derived from an EMBL/GenBank/DDBJ whole genome shotgun (WGS) entry which is preliminary data.</text>
</comment>
<reference evidence="4 5" key="1">
    <citation type="submission" date="2018-10" db="EMBL/GenBank/DDBJ databases">
        <authorList>
            <person name="Li J."/>
        </authorList>
    </citation>
    <scope>NUCLEOTIDE SEQUENCE [LARGE SCALE GENOMIC DNA]</scope>
    <source>
        <strain evidence="4 5">JCM 30549</strain>
    </source>
</reference>
<keyword evidence="2" id="KW-1133">Transmembrane helix</keyword>
<evidence type="ECO:0000313" key="5">
    <source>
        <dbReference type="Proteomes" id="UP000275395"/>
    </source>
</evidence>
<keyword evidence="2" id="KW-0472">Membrane</keyword>
<gene>
    <name evidence="4" type="ORF">D9V30_11730</name>
</gene>
<keyword evidence="4" id="KW-0378">Hydrolase</keyword>
<dbReference type="Gene3D" id="3.40.50.1820">
    <property type="entry name" value="alpha/beta hydrolase"/>
    <property type="match status" value="1"/>
</dbReference>
<evidence type="ECO:0000256" key="1">
    <source>
        <dbReference type="SAM" id="MobiDB-lite"/>
    </source>
</evidence>
<accession>A0A3L6ZJ97</accession>
<feature type="domain" description="Serine aminopeptidase S33" evidence="3">
    <location>
        <begin position="247"/>
        <end position="314"/>
    </location>
</feature>
<dbReference type="PANTHER" id="PTHR43358">
    <property type="entry name" value="ALPHA/BETA-HYDROLASE"/>
    <property type="match status" value="1"/>
</dbReference>
<proteinExistence type="predicted"/>
<dbReference type="Pfam" id="PF12146">
    <property type="entry name" value="Hydrolase_4"/>
    <property type="match status" value="1"/>
</dbReference>
<dbReference type="Proteomes" id="UP000275395">
    <property type="component" value="Unassembled WGS sequence"/>
</dbReference>
<organism evidence="4 5">
    <name type="scientific">Mycetocola reblochoni</name>
    <dbReference type="NCBI Taxonomy" id="331618"/>
    <lineage>
        <taxon>Bacteria</taxon>
        <taxon>Bacillati</taxon>
        <taxon>Actinomycetota</taxon>
        <taxon>Actinomycetes</taxon>
        <taxon>Micrococcales</taxon>
        <taxon>Microbacteriaceae</taxon>
        <taxon>Mycetocola</taxon>
    </lineage>
</organism>
<dbReference type="GO" id="GO:0016787">
    <property type="term" value="F:hydrolase activity"/>
    <property type="evidence" value="ECO:0007669"/>
    <property type="project" value="UniProtKB-KW"/>
</dbReference>
<name>A0A3L6ZJ97_9MICO</name>
<dbReference type="InterPro" id="IPR052920">
    <property type="entry name" value="DNA-binding_regulatory"/>
</dbReference>
<dbReference type="PANTHER" id="PTHR43358:SF4">
    <property type="entry name" value="ALPHA_BETA HYDROLASE FOLD-1 DOMAIN-CONTAINING PROTEIN"/>
    <property type="match status" value="1"/>
</dbReference>
<protein>
    <submittedName>
        <fullName evidence="4">Alpha/beta fold hydrolase</fullName>
    </submittedName>
</protein>
<keyword evidence="2" id="KW-0812">Transmembrane</keyword>
<feature type="region of interest" description="Disordered" evidence="1">
    <location>
        <begin position="62"/>
        <end position="97"/>
    </location>
</feature>
<sequence length="425" mass="44722">MKPSSHAAKRPAVLVAVLAGVAGIVLLPLIAAGALVSLMSRRIVRPEPGRAPDVAVVAVETGDGATDGVTEGNSDGSGTPHGSEETVAGQGQGPGMGTVTLSGGPETTAPGRYSLIAEDGTRYLVGDLVRRVPGGAVRALLGTPPPPGPGYRLSAYYYSRPDDAGVTGSLVDVPTPLGPMPAWLVPAGDGRRWAVVVHGRGALREEGLRSAPIWAAHGITALYVSYRNDPDGIPSRDGRYGLGSTEWRDVDAAIGYARTHGATEVILMGWSMGGAISFQTLLHGSNRELITGMVLDSPVVDWTDVIRFQATLNRLPRVIGAAAARSLGRRAATRQGPDIAAMDMLRRADEIDVPVLILHSTDDGFVPAEPSARLAELRPELVTTHLFANATHTRIWNDQPERWRRIIDGWLDSTGLGRPGPAATD</sequence>
<feature type="transmembrane region" description="Helical" evidence="2">
    <location>
        <begin position="12"/>
        <end position="36"/>
    </location>
</feature>
<evidence type="ECO:0000259" key="3">
    <source>
        <dbReference type="Pfam" id="PF12146"/>
    </source>
</evidence>
<dbReference type="EMBL" id="RCUW01000012">
    <property type="protein sequence ID" value="RLP67970.1"/>
    <property type="molecule type" value="Genomic_DNA"/>
</dbReference>
<dbReference type="SUPFAM" id="SSF53474">
    <property type="entry name" value="alpha/beta-Hydrolases"/>
    <property type="match status" value="1"/>
</dbReference>
<dbReference type="InterPro" id="IPR029058">
    <property type="entry name" value="AB_hydrolase_fold"/>
</dbReference>
<evidence type="ECO:0000313" key="4">
    <source>
        <dbReference type="EMBL" id="RLP67970.1"/>
    </source>
</evidence>